<sequence length="199" mass="22362">MLADYARDPRDKVQSHISAVWGLFDAESYAKRVLAHAVRPDGRLLVDRIAHLAQLRHLDWLEDLRIFLFRRCTDLEFLRHAEGFPLSSLTVRCRGKVSLSPLRAHPGLKGLYLHGAAECGDLPALTALTKLERLSLRYFEGTLDLDILGQLPALKLLALSKCGEMDLSLLADLDVTVRVDDAERFRGTEALGDRLHSLR</sequence>
<reference evidence="1 2" key="1">
    <citation type="journal article" date="2019" name="Int. J. Syst. Evol. Microbiol.">
        <title>The Global Catalogue of Microorganisms (GCM) 10K type strain sequencing project: providing services to taxonomists for standard genome sequencing and annotation.</title>
        <authorList>
            <consortium name="The Broad Institute Genomics Platform"/>
            <consortium name="The Broad Institute Genome Sequencing Center for Infectious Disease"/>
            <person name="Wu L."/>
            <person name="Ma J."/>
        </authorList>
    </citation>
    <scope>NUCLEOTIDE SEQUENCE [LARGE SCALE GENOMIC DNA]</scope>
    <source>
        <strain evidence="1 2">JCM 9383</strain>
    </source>
</reference>
<gene>
    <name evidence="1" type="ORF">GCM10010470_52640</name>
</gene>
<evidence type="ECO:0008006" key="3">
    <source>
        <dbReference type="Google" id="ProtNLM"/>
    </source>
</evidence>
<dbReference type="InterPro" id="IPR032675">
    <property type="entry name" value="LRR_dom_sf"/>
</dbReference>
<evidence type="ECO:0000313" key="1">
    <source>
        <dbReference type="EMBL" id="GAA2810791.1"/>
    </source>
</evidence>
<evidence type="ECO:0000313" key="2">
    <source>
        <dbReference type="Proteomes" id="UP001500979"/>
    </source>
</evidence>
<protein>
    <recommendedName>
        <fullName evidence="3">Leucine-rich repeat domain-containing protein</fullName>
    </recommendedName>
</protein>
<keyword evidence="2" id="KW-1185">Reference proteome</keyword>
<proteinExistence type="predicted"/>
<organism evidence="1 2">
    <name type="scientific">Saccharopolyspora taberi</name>
    <dbReference type="NCBI Taxonomy" id="60895"/>
    <lineage>
        <taxon>Bacteria</taxon>
        <taxon>Bacillati</taxon>
        <taxon>Actinomycetota</taxon>
        <taxon>Actinomycetes</taxon>
        <taxon>Pseudonocardiales</taxon>
        <taxon>Pseudonocardiaceae</taxon>
        <taxon>Saccharopolyspora</taxon>
    </lineage>
</organism>
<dbReference type="SUPFAM" id="SSF52058">
    <property type="entry name" value="L domain-like"/>
    <property type="match status" value="1"/>
</dbReference>
<dbReference type="Gene3D" id="3.80.10.10">
    <property type="entry name" value="Ribonuclease Inhibitor"/>
    <property type="match status" value="1"/>
</dbReference>
<name>A0ABN3VJA0_9PSEU</name>
<dbReference type="EMBL" id="BAAAUX010000022">
    <property type="protein sequence ID" value="GAA2810791.1"/>
    <property type="molecule type" value="Genomic_DNA"/>
</dbReference>
<dbReference type="Proteomes" id="UP001500979">
    <property type="component" value="Unassembled WGS sequence"/>
</dbReference>
<comment type="caution">
    <text evidence="1">The sequence shown here is derived from an EMBL/GenBank/DDBJ whole genome shotgun (WGS) entry which is preliminary data.</text>
</comment>
<accession>A0ABN3VJA0</accession>